<name>A0A1T3P419_9ACTN</name>
<keyword evidence="8" id="KW-0902">Two-component regulatory system</keyword>
<gene>
    <name evidence="12" type="ORF">B4N89_24635</name>
</gene>
<feature type="domain" description="Signal transduction histidine kinase subgroup 3 dimerisation and phosphoacceptor" evidence="11">
    <location>
        <begin position="221"/>
        <end position="287"/>
    </location>
</feature>
<evidence type="ECO:0000256" key="9">
    <source>
        <dbReference type="SAM" id="Phobius"/>
    </source>
</evidence>
<protein>
    <recommendedName>
        <fullName evidence="2">histidine kinase</fullName>
        <ecNumber evidence="2">2.7.13.3</ecNumber>
    </recommendedName>
</protein>
<evidence type="ECO:0000256" key="5">
    <source>
        <dbReference type="ARBA" id="ARBA00022741"/>
    </source>
</evidence>
<dbReference type="Pfam" id="PF07730">
    <property type="entry name" value="HisKA_3"/>
    <property type="match status" value="1"/>
</dbReference>
<accession>A0A1T3P419</accession>
<comment type="catalytic activity">
    <reaction evidence="1">
        <text>ATP + protein L-histidine = ADP + protein N-phospho-L-histidine.</text>
        <dbReference type="EC" id="2.7.13.3"/>
    </reaction>
</comment>
<dbReference type="CDD" id="cd16917">
    <property type="entry name" value="HATPase_UhpB-NarQ-NarX-like"/>
    <property type="match status" value="1"/>
</dbReference>
<keyword evidence="6 12" id="KW-0418">Kinase</keyword>
<keyword evidence="7" id="KW-0067">ATP-binding</keyword>
<proteinExistence type="predicted"/>
<dbReference type="GO" id="GO:0016020">
    <property type="term" value="C:membrane"/>
    <property type="evidence" value="ECO:0007669"/>
    <property type="project" value="InterPro"/>
</dbReference>
<evidence type="ECO:0000256" key="3">
    <source>
        <dbReference type="ARBA" id="ARBA00022553"/>
    </source>
</evidence>
<organism evidence="12 13">
    <name type="scientific">Embleya scabrispora</name>
    <dbReference type="NCBI Taxonomy" id="159449"/>
    <lineage>
        <taxon>Bacteria</taxon>
        <taxon>Bacillati</taxon>
        <taxon>Actinomycetota</taxon>
        <taxon>Actinomycetes</taxon>
        <taxon>Kitasatosporales</taxon>
        <taxon>Streptomycetaceae</taxon>
        <taxon>Embleya</taxon>
    </lineage>
</organism>
<evidence type="ECO:0000256" key="1">
    <source>
        <dbReference type="ARBA" id="ARBA00000085"/>
    </source>
</evidence>
<dbReference type="InterPro" id="IPR011712">
    <property type="entry name" value="Sig_transdc_His_kin_sub3_dim/P"/>
</dbReference>
<dbReference type="InterPro" id="IPR036890">
    <property type="entry name" value="HATPase_C_sf"/>
</dbReference>
<keyword evidence="9" id="KW-1133">Transmembrane helix</keyword>
<evidence type="ECO:0000256" key="7">
    <source>
        <dbReference type="ARBA" id="ARBA00022840"/>
    </source>
</evidence>
<keyword evidence="9" id="KW-0812">Transmembrane</keyword>
<dbReference type="STRING" id="159449.B4N89_24635"/>
<dbReference type="GO" id="GO:0000155">
    <property type="term" value="F:phosphorelay sensor kinase activity"/>
    <property type="evidence" value="ECO:0007669"/>
    <property type="project" value="InterPro"/>
</dbReference>
<dbReference type="EMBL" id="MWQN01000001">
    <property type="protein sequence ID" value="OPC83701.1"/>
    <property type="molecule type" value="Genomic_DNA"/>
</dbReference>
<dbReference type="PANTHER" id="PTHR24421:SF10">
    <property type="entry name" value="NITRATE_NITRITE SENSOR PROTEIN NARQ"/>
    <property type="match status" value="1"/>
</dbReference>
<evidence type="ECO:0000259" key="11">
    <source>
        <dbReference type="Pfam" id="PF07730"/>
    </source>
</evidence>
<feature type="transmembrane region" description="Helical" evidence="9">
    <location>
        <begin position="72"/>
        <end position="91"/>
    </location>
</feature>
<comment type="caution">
    <text evidence="12">The sequence shown here is derived from an EMBL/GenBank/DDBJ whole genome shotgun (WGS) entry which is preliminary data.</text>
</comment>
<dbReference type="InterPro" id="IPR003594">
    <property type="entry name" value="HATPase_dom"/>
</dbReference>
<feature type="domain" description="Histidine kinase/HSP90-like ATPase" evidence="10">
    <location>
        <begin position="333"/>
        <end position="429"/>
    </location>
</feature>
<evidence type="ECO:0000313" key="12">
    <source>
        <dbReference type="EMBL" id="OPC83701.1"/>
    </source>
</evidence>
<dbReference type="PANTHER" id="PTHR24421">
    <property type="entry name" value="NITRATE/NITRITE SENSOR PROTEIN NARX-RELATED"/>
    <property type="match status" value="1"/>
</dbReference>
<feature type="transmembrane region" description="Helical" evidence="9">
    <location>
        <begin position="48"/>
        <end position="66"/>
    </location>
</feature>
<sequence length="433" mass="45978">MPRVGLVREGSGGRFGSALGTLTRTLRDDLWTARPDPLPRSWRDWQPVLLLLVAFVVFPIGIIGVNEAIWQYGLGQGLGVVLGAIPPLAVVCSVQRPVRAWWAVTVTMVLVAVLARPQGSQMYPWTGSGIALHAAVLFVLALRMRPRIAAEALGISVLAGAVCTLAASPVHNPDLYRAAVIFCVTVLVGAALRGRREARTQLEAQTELTAEERARRTLLEERTRIARELHDVVAHHMSVISIQAQVAPHLVAEPSEALRENLIGIRANAVDALAELRRVLGVLRSEDDLSSAMRHVPQPTLDRLDELVDNVRGAGLDVETRITGERRALSPGVELSAFRIVQEALSNVLRHAPGATIRVEVGYQATGLALRVANTAPPAAGVVAGVGAGAEGGGHGLLGMRERVAMLGGEFADGPIPGGGYEVVARLPLGSGT</sequence>
<feature type="transmembrane region" description="Helical" evidence="9">
    <location>
        <begin position="122"/>
        <end position="142"/>
    </location>
</feature>
<dbReference type="InterPro" id="IPR050482">
    <property type="entry name" value="Sensor_HK_TwoCompSys"/>
</dbReference>
<dbReference type="Gene3D" id="1.20.5.1930">
    <property type="match status" value="1"/>
</dbReference>
<keyword evidence="13" id="KW-1185">Reference proteome</keyword>
<feature type="transmembrane region" description="Helical" evidence="9">
    <location>
        <begin position="149"/>
        <end position="169"/>
    </location>
</feature>
<dbReference type="AlphaFoldDB" id="A0A1T3P419"/>
<dbReference type="EC" id="2.7.13.3" evidence="2"/>
<dbReference type="SUPFAM" id="SSF55874">
    <property type="entry name" value="ATPase domain of HSP90 chaperone/DNA topoisomerase II/histidine kinase"/>
    <property type="match status" value="1"/>
</dbReference>
<reference evidence="12 13" key="1">
    <citation type="submission" date="2017-03" db="EMBL/GenBank/DDBJ databases">
        <title>Draft genome sequence of Streptomyces scabrisporus NF3, endophyte isolated from Amphipterygium adstringens.</title>
        <authorList>
            <person name="Vazquez M."/>
            <person name="Ceapa C.D."/>
            <person name="Rodriguez Luna D."/>
            <person name="Sanchez Esquivel S."/>
        </authorList>
    </citation>
    <scope>NUCLEOTIDE SEQUENCE [LARGE SCALE GENOMIC DNA]</scope>
    <source>
        <strain evidence="12 13">NF3</strain>
    </source>
</reference>
<keyword evidence="4" id="KW-0808">Transferase</keyword>
<keyword evidence="3" id="KW-0597">Phosphoprotein</keyword>
<dbReference type="GO" id="GO:0046983">
    <property type="term" value="F:protein dimerization activity"/>
    <property type="evidence" value="ECO:0007669"/>
    <property type="project" value="InterPro"/>
</dbReference>
<keyword evidence="5" id="KW-0547">Nucleotide-binding</keyword>
<evidence type="ECO:0000259" key="10">
    <source>
        <dbReference type="Pfam" id="PF02518"/>
    </source>
</evidence>
<dbReference type="Pfam" id="PF02518">
    <property type="entry name" value="HATPase_c"/>
    <property type="match status" value="1"/>
</dbReference>
<evidence type="ECO:0000313" key="13">
    <source>
        <dbReference type="Proteomes" id="UP000190037"/>
    </source>
</evidence>
<dbReference type="Proteomes" id="UP000190037">
    <property type="component" value="Unassembled WGS sequence"/>
</dbReference>
<feature type="transmembrane region" description="Helical" evidence="9">
    <location>
        <begin position="98"/>
        <end position="116"/>
    </location>
</feature>
<feature type="transmembrane region" description="Helical" evidence="9">
    <location>
        <begin position="175"/>
        <end position="192"/>
    </location>
</feature>
<evidence type="ECO:0000256" key="8">
    <source>
        <dbReference type="ARBA" id="ARBA00023012"/>
    </source>
</evidence>
<dbReference type="Gene3D" id="3.30.565.10">
    <property type="entry name" value="Histidine kinase-like ATPase, C-terminal domain"/>
    <property type="match status" value="1"/>
</dbReference>
<keyword evidence="9" id="KW-0472">Membrane</keyword>
<evidence type="ECO:0000256" key="2">
    <source>
        <dbReference type="ARBA" id="ARBA00012438"/>
    </source>
</evidence>
<dbReference type="GO" id="GO:0005524">
    <property type="term" value="F:ATP binding"/>
    <property type="evidence" value="ECO:0007669"/>
    <property type="project" value="UniProtKB-KW"/>
</dbReference>
<evidence type="ECO:0000256" key="4">
    <source>
        <dbReference type="ARBA" id="ARBA00022679"/>
    </source>
</evidence>
<evidence type="ECO:0000256" key="6">
    <source>
        <dbReference type="ARBA" id="ARBA00022777"/>
    </source>
</evidence>